<dbReference type="EMBL" id="DXEI01000080">
    <property type="protein sequence ID" value="HIX94884.1"/>
    <property type="molecule type" value="Genomic_DNA"/>
</dbReference>
<evidence type="ECO:0000313" key="3">
    <source>
        <dbReference type="Proteomes" id="UP000886751"/>
    </source>
</evidence>
<proteinExistence type="predicted"/>
<gene>
    <name evidence="2" type="ORF">H9846_05450</name>
</gene>
<dbReference type="InterPro" id="IPR025641">
    <property type="entry name" value="DUF4340"/>
</dbReference>
<reference evidence="2" key="1">
    <citation type="journal article" date="2021" name="PeerJ">
        <title>Extensive microbial diversity within the chicken gut microbiome revealed by metagenomics and culture.</title>
        <authorList>
            <person name="Gilroy R."/>
            <person name="Ravi A."/>
            <person name="Getino M."/>
            <person name="Pursley I."/>
            <person name="Horton D.L."/>
            <person name="Alikhan N.F."/>
            <person name="Baker D."/>
            <person name="Gharbi K."/>
            <person name="Hall N."/>
            <person name="Watson M."/>
            <person name="Adriaenssens E.M."/>
            <person name="Foster-Nyarko E."/>
            <person name="Jarju S."/>
            <person name="Secka A."/>
            <person name="Antonio M."/>
            <person name="Oren A."/>
            <person name="Chaudhuri R.R."/>
            <person name="La Ragione R."/>
            <person name="Hildebrand F."/>
            <person name="Pallen M.J."/>
        </authorList>
    </citation>
    <scope>NUCLEOTIDE SEQUENCE</scope>
    <source>
        <strain evidence="2">ChiHecec2B26-7398</strain>
    </source>
</reference>
<evidence type="ECO:0000259" key="1">
    <source>
        <dbReference type="Pfam" id="PF14238"/>
    </source>
</evidence>
<comment type="caution">
    <text evidence="2">The sequence shown here is derived from an EMBL/GenBank/DDBJ whole genome shotgun (WGS) entry which is preliminary data.</text>
</comment>
<accession>A0A9D2BVF0</accession>
<dbReference type="Pfam" id="PF14238">
    <property type="entry name" value="DUF4340"/>
    <property type="match status" value="1"/>
</dbReference>
<name>A0A9D2BVF0_9FIRM</name>
<dbReference type="Proteomes" id="UP000886751">
    <property type="component" value="Unassembled WGS sequence"/>
</dbReference>
<dbReference type="AlphaFoldDB" id="A0A9D2BVF0"/>
<evidence type="ECO:0000313" key="2">
    <source>
        <dbReference type="EMBL" id="HIX94884.1"/>
    </source>
</evidence>
<organism evidence="2 3">
    <name type="scientific">Candidatus Gemmiger excrementipullorum</name>
    <dbReference type="NCBI Taxonomy" id="2838610"/>
    <lineage>
        <taxon>Bacteria</taxon>
        <taxon>Bacillati</taxon>
        <taxon>Bacillota</taxon>
        <taxon>Clostridia</taxon>
        <taxon>Eubacteriales</taxon>
        <taxon>Gemmiger</taxon>
    </lineage>
</organism>
<protein>
    <submittedName>
        <fullName evidence="2">DUF4340 domain-containing protein</fullName>
    </submittedName>
</protein>
<sequence length="316" mass="33932">MTRKKMLPLALLAAVVVLLAVLLAVLHSAAEEEELPGIALCPLTAAELDTVSYSGENVEVTLQKGSGGTWRLASDPSLPLDQEDVAALVEQYAALRADRRLQGDELAEIPARSETPLMIFTLTGGETTRTLTVDCANDVAEIHYLYDETGAAYTIPQDDLIGLCKAPRDLYEPQTLTDKTADDVAEMEVGALTFTHTDGEWTLDGEPDYPLDQDAVQKMANTLCNLQTEWTITAPEDGGYGLTHPDVVAVLSFTDGTALTVRFGNETPGDDGACYLRASSDPSVVYEVNADHKNAFAVTKQSLYDAEATAETAAED</sequence>
<feature type="domain" description="DUF4340" evidence="1">
    <location>
        <begin position="201"/>
        <end position="301"/>
    </location>
</feature>
<reference evidence="2" key="2">
    <citation type="submission" date="2021-04" db="EMBL/GenBank/DDBJ databases">
        <authorList>
            <person name="Gilroy R."/>
        </authorList>
    </citation>
    <scope>NUCLEOTIDE SEQUENCE</scope>
    <source>
        <strain evidence="2">ChiHecec2B26-7398</strain>
    </source>
</reference>